<evidence type="ECO:0000256" key="1">
    <source>
        <dbReference type="SAM" id="Phobius"/>
    </source>
</evidence>
<protein>
    <recommendedName>
        <fullName evidence="2">DUF4220 domain-containing protein</fullName>
    </recommendedName>
</protein>
<feature type="domain" description="DUF4220" evidence="2">
    <location>
        <begin position="148"/>
        <end position="504"/>
    </location>
</feature>
<feature type="transmembrane region" description="Helical" evidence="1">
    <location>
        <begin position="102"/>
        <end position="121"/>
    </location>
</feature>
<organism evidence="3 4">
    <name type="scientific">Zizania palustris</name>
    <name type="common">Northern wild rice</name>
    <dbReference type="NCBI Taxonomy" id="103762"/>
    <lineage>
        <taxon>Eukaryota</taxon>
        <taxon>Viridiplantae</taxon>
        <taxon>Streptophyta</taxon>
        <taxon>Embryophyta</taxon>
        <taxon>Tracheophyta</taxon>
        <taxon>Spermatophyta</taxon>
        <taxon>Magnoliopsida</taxon>
        <taxon>Liliopsida</taxon>
        <taxon>Poales</taxon>
        <taxon>Poaceae</taxon>
        <taxon>BOP clade</taxon>
        <taxon>Oryzoideae</taxon>
        <taxon>Oryzeae</taxon>
        <taxon>Zizaniinae</taxon>
        <taxon>Zizania</taxon>
    </lineage>
</organism>
<feature type="transmembrane region" description="Helical" evidence="1">
    <location>
        <begin position="71"/>
        <end position="90"/>
    </location>
</feature>
<feature type="transmembrane region" description="Helical" evidence="1">
    <location>
        <begin position="455"/>
        <end position="474"/>
    </location>
</feature>
<keyword evidence="1" id="KW-0812">Transmembrane</keyword>
<feature type="transmembrane region" description="Helical" evidence="1">
    <location>
        <begin position="421"/>
        <end position="446"/>
    </location>
</feature>
<evidence type="ECO:0000313" key="3">
    <source>
        <dbReference type="EMBL" id="KAG8081164.1"/>
    </source>
</evidence>
<dbReference type="OrthoDB" id="675757at2759"/>
<gene>
    <name evidence="3" type="ORF">GUJ93_ZPchr0007g4752</name>
</gene>
<feature type="transmembrane region" description="Helical" evidence="1">
    <location>
        <begin position="172"/>
        <end position="192"/>
    </location>
</feature>
<proteinExistence type="predicted"/>
<evidence type="ECO:0000259" key="2">
    <source>
        <dbReference type="Pfam" id="PF13968"/>
    </source>
</evidence>
<comment type="caution">
    <text evidence="3">The sequence shown here is derived from an EMBL/GenBank/DDBJ whole genome shotgun (WGS) entry which is preliminary data.</text>
</comment>
<accession>A0A8J5T6G8</accession>
<dbReference type="Proteomes" id="UP000729402">
    <property type="component" value="Unassembled WGS sequence"/>
</dbReference>
<keyword evidence="4" id="KW-1185">Reference proteome</keyword>
<feature type="transmembrane region" description="Helical" evidence="1">
    <location>
        <begin position="41"/>
        <end position="59"/>
    </location>
</feature>
<dbReference type="PANTHER" id="PTHR31325">
    <property type="entry name" value="OS01G0798800 PROTEIN-RELATED"/>
    <property type="match status" value="1"/>
</dbReference>
<keyword evidence="1" id="KW-0472">Membrane</keyword>
<dbReference type="Pfam" id="PF04578">
    <property type="entry name" value="DUF594"/>
    <property type="match status" value="1"/>
</dbReference>
<keyword evidence="1" id="KW-1133">Transmembrane helix</keyword>
<reference evidence="3" key="2">
    <citation type="submission" date="2021-02" db="EMBL/GenBank/DDBJ databases">
        <authorList>
            <person name="Kimball J.A."/>
            <person name="Haas M.W."/>
            <person name="Macchietto M."/>
            <person name="Kono T."/>
            <person name="Duquette J."/>
            <person name="Shao M."/>
        </authorList>
    </citation>
    <scope>NUCLEOTIDE SEQUENCE</scope>
    <source>
        <tissue evidence="3">Fresh leaf tissue</tissue>
    </source>
</reference>
<sequence>MYIYGVSDFLSSALIKVSPNQSNHESSVNEPEYKDAMMKRALLFTVVLMAITGSTLTVVGVERLIRGRFTFLSMVRFMLSFTFTIFLPIMSYMSRVNDNDRALLFFVILWMLLVEVIRKKVEVMVRSAGGGSFSRATNRFKLTGHSVEFTRLVWIGYIIYNNISSLRHSDVTHHTVVISVVVILWSLVLAKLGQRVFNEWKAQDSLAAGGNTHFVAGYMQHILEKDLAGNAAGRDADALETCQYLVMGEEKLVLNKKERAKLIKEDKEGRIIFTPGCGHGVGKFPHDQNELKHVHLLVNLDDDAAANNLVTVQKIWRKFDSPCCKWLYRFFGSKSHDFLTTLRLLCVSFSFFKLLRRRFEHYPMVEVGSDMAKRVMLKGLLTHSKDPEMNAWRTFEVLRLELDFLDNYYQGGVPIVMSSPWLFFVNYLFSILFVWIYLIAVVLILLDAKIHLKSMLYLVVSFLLAITLLAIEFTELLTDYLLSNWFLVHLLCLLSTKRSFLWKLLCGPVIWCFILGRFLVFSALKLMLWLTGRSIDHDRIKVKQVSILRVCEPIYKLSFSWAPTVKLPIKAKEAFVASLKDVLEPASPAEDEKRYAILPKTICGFDITCAGQTCTQVILVCHLASELLEIESSMAKKSENKTNNKKERKKKGKDDDWHQLAATALSRYCMYLVARKPELLPDNDRWVTDRYDDLKSFLEEESRRQRYCCCCASSCRLWRCRCWLKVMDTMRNAPGDEINYRVAKAGVDLFKKLKTDDSAWTNLKDFWVQMVVYLSPSNDVESHAMALASSGGDLITYLWAFCTHAGIMRKVPLGPQHADAEPGGSGTGIKKAIYTSAECQICIA</sequence>
<evidence type="ECO:0000313" key="4">
    <source>
        <dbReference type="Proteomes" id="UP000729402"/>
    </source>
</evidence>
<dbReference type="Pfam" id="PF13968">
    <property type="entry name" value="DUF4220"/>
    <property type="match status" value="1"/>
</dbReference>
<feature type="transmembrane region" description="Helical" evidence="1">
    <location>
        <begin position="142"/>
        <end position="160"/>
    </location>
</feature>
<reference evidence="3" key="1">
    <citation type="journal article" date="2021" name="bioRxiv">
        <title>Whole Genome Assembly and Annotation of Northern Wild Rice, Zizania palustris L., Supports a Whole Genome Duplication in the Zizania Genus.</title>
        <authorList>
            <person name="Haas M."/>
            <person name="Kono T."/>
            <person name="Macchietto M."/>
            <person name="Millas R."/>
            <person name="McGilp L."/>
            <person name="Shao M."/>
            <person name="Duquette J."/>
            <person name="Hirsch C.N."/>
            <person name="Kimball J."/>
        </authorList>
    </citation>
    <scope>NUCLEOTIDE SEQUENCE</scope>
    <source>
        <tissue evidence="3">Fresh leaf tissue</tissue>
    </source>
</reference>
<feature type="transmembrane region" description="Helical" evidence="1">
    <location>
        <begin position="508"/>
        <end position="530"/>
    </location>
</feature>
<dbReference type="EMBL" id="JAAALK010000282">
    <property type="protein sequence ID" value="KAG8081164.1"/>
    <property type="molecule type" value="Genomic_DNA"/>
</dbReference>
<dbReference type="InterPro" id="IPR007658">
    <property type="entry name" value="DUF594"/>
</dbReference>
<dbReference type="InterPro" id="IPR025315">
    <property type="entry name" value="DUF4220"/>
</dbReference>
<name>A0A8J5T6G8_ZIZPA</name>
<dbReference type="AlphaFoldDB" id="A0A8J5T6G8"/>